<proteinExistence type="predicted"/>
<reference evidence="1" key="1">
    <citation type="submission" date="2018-02" db="EMBL/GenBank/DDBJ databases">
        <title>Rhizophora mucronata_Transcriptome.</title>
        <authorList>
            <person name="Meera S.P."/>
            <person name="Sreeshan A."/>
            <person name="Augustine A."/>
        </authorList>
    </citation>
    <scope>NUCLEOTIDE SEQUENCE</scope>
    <source>
        <tissue evidence="1">Leaf</tissue>
    </source>
</reference>
<sequence length="9" mass="1023">MSWMNKGLG</sequence>
<dbReference type="EMBL" id="GGEC01002202">
    <property type="protein sequence ID" value="MBW82685.1"/>
    <property type="molecule type" value="Transcribed_RNA"/>
</dbReference>
<accession>A0A2P2IN91</accession>
<name>A0A2P2IN91_RHIMU</name>
<evidence type="ECO:0000313" key="1">
    <source>
        <dbReference type="EMBL" id="MBW82685.1"/>
    </source>
</evidence>
<organism evidence="1">
    <name type="scientific">Rhizophora mucronata</name>
    <name type="common">Asiatic mangrove</name>
    <dbReference type="NCBI Taxonomy" id="61149"/>
    <lineage>
        <taxon>Eukaryota</taxon>
        <taxon>Viridiplantae</taxon>
        <taxon>Streptophyta</taxon>
        <taxon>Embryophyta</taxon>
        <taxon>Tracheophyta</taxon>
        <taxon>Spermatophyta</taxon>
        <taxon>Magnoliopsida</taxon>
        <taxon>eudicotyledons</taxon>
        <taxon>Gunneridae</taxon>
        <taxon>Pentapetalae</taxon>
        <taxon>rosids</taxon>
        <taxon>fabids</taxon>
        <taxon>Malpighiales</taxon>
        <taxon>Rhizophoraceae</taxon>
        <taxon>Rhizophora</taxon>
    </lineage>
</organism>
<protein>
    <submittedName>
        <fullName evidence="1">Protein CASP isoform X2</fullName>
    </submittedName>
</protein>